<gene>
    <name evidence="1" type="ORF">DRW42_13510</name>
</gene>
<comment type="caution">
    <text evidence="1">The sequence shown here is derived from an EMBL/GenBank/DDBJ whole genome shotgun (WGS) entry which is preliminary data.</text>
</comment>
<dbReference type="AlphaFoldDB" id="A0A366KYR9"/>
<proteinExistence type="predicted"/>
<dbReference type="OrthoDB" id="787163at2"/>
<dbReference type="EMBL" id="QNQU01000010">
    <property type="protein sequence ID" value="RBQ06785.1"/>
    <property type="molecule type" value="Genomic_DNA"/>
</dbReference>
<evidence type="ECO:0000313" key="2">
    <source>
        <dbReference type="Proteomes" id="UP000252081"/>
    </source>
</evidence>
<reference evidence="1 2" key="1">
    <citation type="submission" date="2018-07" db="EMBL/GenBank/DDBJ databases">
        <title>A draft genome of a endophytic bacteria, a new species of Pedobacter.</title>
        <authorList>
            <person name="Zhang Z.D."/>
            <person name="Chen Z.J."/>
        </authorList>
    </citation>
    <scope>NUCLEOTIDE SEQUENCE [LARGE SCALE GENOMIC DNA]</scope>
    <source>
        <strain evidence="1 2">RS10</strain>
    </source>
</reference>
<accession>A0A366KYR9</accession>
<protein>
    <submittedName>
        <fullName evidence="1">Uncharacterized protein</fullName>
    </submittedName>
</protein>
<dbReference type="RefSeq" id="WP_113949348.1">
    <property type="nucleotide sequence ID" value="NZ_QNQU01000010.1"/>
</dbReference>
<dbReference type="Proteomes" id="UP000252081">
    <property type="component" value="Unassembled WGS sequence"/>
</dbReference>
<keyword evidence="2" id="KW-1185">Reference proteome</keyword>
<evidence type="ECO:0000313" key="1">
    <source>
        <dbReference type="EMBL" id="RBQ06785.1"/>
    </source>
</evidence>
<name>A0A366KYR9_9SPHI</name>
<sequence length="334" mass="37646">MKTFNLEITNPSPILRDLQLKFSSNEPTEKVYLKMPLQEDYANPLNMGLKNNALGMREYILPEIIHAFGIRSLTLFGGYDITALNQLGNEIFWNEDLRPEDYLHNVQLTAMLKEIFAKCRTVAFDDWTDFKDAAKLWPELLSKVFLPTENPGIEFIFYLGDASKKDRFDVGQALEVMAGFSGAGSVTLALDEREAFNLWKQLNGVGPELNLSTQTVVELKLKYFSIYNTIGVSRLLIYSTSSAILISHEEQFILSRKVENAEVELGNNARVNFISGYSAGLLFGHSLPQSIALGLIVFGACGKYENLPDLDAVQSYISGWVSDLERYDSIYLYQ</sequence>
<organism evidence="1 2">
    <name type="scientific">Pedobacter miscanthi</name>
    <dbReference type="NCBI Taxonomy" id="2259170"/>
    <lineage>
        <taxon>Bacteria</taxon>
        <taxon>Pseudomonadati</taxon>
        <taxon>Bacteroidota</taxon>
        <taxon>Sphingobacteriia</taxon>
        <taxon>Sphingobacteriales</taxon>
        <taxon>Sphingobacteriaceae</taxon>
        <taxon>Pedobacter</taxon>
    </lineage>
</organism>